<dbReference type="AlphaFoldDB" id="A0AA97NRX6"/>
<gene>
    <name evidence="2" type="ORF">OOU_Y34scaffold00720g22</name>
</gene>
<name>A0AA97NRX6_PYRO3</name>
<proteinExistence type="predicted"/>
<reference evidence="2" key="1">
    <citation type="journal article" date="2012" name="PLoS Genet.">
        <title>Comparative analysis of the genomes of two field isolates of the rice blast fungus Magnaporthe oryzae.</title>
        <authorList>
            <person name="Xue M."/>
            <person name="Yang J."/>
            <person name="Li Z."/>
            <person name="Hu S."/>
            <person name="Yao N."/>
            <person name="Dean R.A."/>
            <person name="Zhao W."/>
            <person name="Shen M."/>
            <person name="Zhang H."/>
            <person name="Li C."/>
            <person name="Liu L."/>
            <person name="Cao L."/>
            <person name="Xu X."/>
            <person name="Xing Y."/>
            <person name="Hsiang T."/>
            <person name="Zhang Z."/>
            <person name="Xu J.R."/>
            <person name="Peng Y.L."/>
        </authorList>
    </citation>
    <scope>NUCLEOTIDE SEQUENCE</scope>
    <source>
        <strain evidence="2">Y34</strain>
    </source>
</reference>
<accession>A0AA97NRX6</accession>
<dbReference type="EMBL" id="JH793283">
    <property type="protein sequence ID" value="ELQ35229.1"/>
    <property type="molecule type" value="Genomic_DNA"/>
</dbReference>
<sequence>MAGNCSIVKPLICWPLAKGGTLCRYGGFGALPSRRRLRLPAASPGHDPGSQQKFFFSSFPYHSRITKWAGMGPWEGTRLKVQGPGSRVDRTGKVPLLLLNPRGRHGFPSPAALADTRKAKIQESKGLVKRPVAAESARLPPSGNGGA</sequence>
<organism evidence="2">
    <name type="scientific">Pyricularia oryzae (strain Y34)</name>
    <name type="common">Rice blast fungus</name>
    <name type="synonym">Magnaporthe oryzae</name>
    <dbReference type="NCBI Taxonomy" id="1143189"/>
    <lineage>
        <taxon>Eukaryota</taxon>
        <taxon>Fungi</taxon>
        <taxon>Dikarya</taxon>
        <taxon>Ascomycota</taxon>
        <taxon>Pezizomycotina</taxon>
        <taxon>Sordariomycetes</taxon>
        <taxon>Sordariomycetidae</taxon>
        <taxon>Magnaporthales</taxon>
        <taxon>Pyriculariaceae</taxon>
        <taxon>Pyricularia</taxon>
    </lineage>
</organism>
<feature type="region of interest" description="Disordered" evidence="1">
    <location>
        <begin position="122"/>
        <end position="147"/>
    </location>
</feature>
<dbReference type="Proteomes" id="UP000011086">
    <property type="component" value="Unassembled WGS sequence"/>
</dbReference>
<evidence type="ECO:0000256" key="1">
    <source>
        <dbReference type="SAM" id="MobiDB-lite"/>
    </source>
</evidence>
<evidence type="ECO:0000313" key="2">
    <source>
        <dbReference type="EMBL" id="ELQ35229.1"/>
    </source>
</evidence>
<protein>
    <submittedName>
        <fullName evidence="2">Uncharacterized protein</fullName>
    </submittedName>
</protein>